<dbReference type="OrthoDB" id="435980at2759"/>
<dbReference type="Gene3D" id="1.20.1510.10">
    <property type="entry name" value="Cation efflux protein transmembrane domain"/>
    <property type="match status" value="1"/>
</dbReference>
<dbReference type="SUPFAM" id="SSF161111">
    <property type="entry name" value="Cation efflux protein transmembrane domain-like"/>
    <property type="match status" value="1"/>
</dbReference>
<evidence type="ECO:0000256" key="1">
    <source>
        <dbReference type="ARBA" id="ARBA00004141"/>
    </source>
</evidence>
<comment type="subcellular location">
    <subcellularLocation>
        <location evidence="1">Membrane</location>
        <topology evidence="1">Multi-pass membrane protein</topology>
    </subcellularLocation>
</comment>
<keyword evidence="6" id="KW-0812">Transmembrane</keyword>
<feature type="region of interest" description="Disordered" evidence="11">
    <location>
        <begin position="439"/>
        <end position="458"/>
    </location>
</feature>
<dbReference type="InterPro" id="IPR027469">
    <property type="entry name" value="Cation_efflux_TMD_sf"/>
</dbReference>
<comment type="similarity">
    <text evidence="2">Belongs to the cation diffusion facilitator (CDF) transporter (TC 2.A.4) family. SLC30A subfamily.</text>
</comment>
<feature type="domain" description="Cation efflux protein transmembrane" evidence="12">
    <location>
        <begin position="118"/>
        <end position="338"/>
    </location>
</feature>
<evidence type="ECO:0000256" key="5">
    <source>
        <dbReference type="ARBA" id="ARBA00022496"/>
    </source>
</evidence>
<evidence type="ECO:0000256" key="9">
    <source>
        <dbReference type="ARBA" id="ARBA00023136"/>
    </source>
</evidence>
<feature type="compositionally biased region" description="Basic and acidic residues" evidence="11">
    <location>
        <begin position="447"/>
        <end position="458"/>
    </location>
</feature>
<dbReference type="Pfam" id="PF01545">
    <property type="entry name" value="Cation_efflux"/>
    <property type="match status" value="1"/>
</dbReference>
<evidence type="ECO:0000256" key="6">
    <source>
        <dbReference type="ARBA" id="ARBA00022692"/>
    </source>
</evidence>
<dbReference type="GO" id="GO:0006879">
    <property type="term" value="P:intracellular iron ion homeostasis"/>
    <property type="evidence" value="ECO:0007669"/>
    <property type="project" value="UniProtKB-KW"/>
</dbReference>
<evidence type="ECO:0000256" key="4">
    <source>
        <dbReference type="ARBA" id="ARBA00022448"/>
    </source>
</evidence>
<keyword evidence="5" id="KW-0410">Iron transport</keyword>
<accession>A0A448YIC7</accession>
<evidence type="ECO:0000256" key="8">
    <source>
        <dbReference type="ARBA" id="ARBA00023065"/>
    </source>
</evidence>
<comment type="function">
    <text evidence="10">Mitochondrial metal transporter involved in mitochondrial iron accumulation.</text>
</comment>
<gene>
    <name evidence="13" type="ORF">BRENAR_LOCUS1405</name>
</gene>
<evidence type="ECO:0000256" key="10">
    <source>
        <dbReference type="ARBA" id="ARBA00055037"/>
    </source>
</evidence>
<dbReference type="InterPro" id="IPR050291">
    <property type="entry name" value="CDF_Transporter"/>
</dbReference>
<name>A0A448YIC7_BRENA</name>
<dbReference type="PANTHER" id="PTHR43840:SF15">
    <property type="entry name" value="MITOCHONDRIAL METAL TRANSPORTER 1-RELATED"/>
    <property type="match status" value="1"/>
</dbReference>
<dbReference type="NCBIfam" id="TIGR01297">
    <property type="entry name" value="CDF"/>
    <property type="match status" value="1"/>
</dbReference>
<evidence type="ECO:0000256" key="3">
    <source>
        <dbReference type="ARBA" id="ARBA00022434"/>
    </source>
</evidence>
<evidence type="ECO:0000256" key="7">
    <source>
        <dbReference type="ARBA" id="ARBA00022989"/>
    </source>
</evidence>
<keyword evidence="3" id="KW-0408">Iron</keyword>
<dbReference type="STRING" id="13370.A0A448YIC7"/>
<dbReference type="GO" id="GO:0016020">
    <property type="term" value="C:membrane"/>
    <property type="evidence" value="ECO:0007669"/>
    <property type="project" value="UniProtKB-SubCell"/>
</dbReference>
<feature type="region of interest" description="Disordered" evidence="11">
    <location>
        <begin position="1"/>
        <end position="30"/>
    </location>
</feature>
<keyword evidence="9" id="KW-0472">Membrane</keyword>
<reference evidence="13 14" key="1">
    <citation type="submission" date="2018-12" db="EMBL/GenBank/DDBJ databases">
        <authorList>
            <person name="Tiukova I."/>
            <person name="Dainat J."/>
        </authorList>
    </citation>
    <scope>NUCLEOTIDE SEQUENCE [LARGE SCALE GENOMIC DNA]</scope>
</reference>
<dbReference type="AlphaFoldDB" id="A0A448YIC7"/>
<dbReference type="GO" id="GO:0008324">
    <property type="term" value="F:monoatomic cation transmembrane transporter activity"/>
    <property type="evidence" value="ECO:0007669"/>
    <property type="project" value="InterPro"/>
</dbReference>
<feature type="compositionally biased region" description="Low complexity" evidence="11">
    <location>
        <begin position="85"/>
        <end position="95"/>
    </location>
</feature>
<evidence type="ECO:0000313" key="13">
    <source>
        <dbReference type="EMBL" id="VEU20670.1"/>
    </source>
</evidence>
<dbReference type="GO" id="GO:0005739">
    <property type="term" value="C:mitochondrion"/>
    <property type="evidence" value="ECO:0007669"/>
    <property type="project" value="UniProtKB-ARBA"/>
</dbReference>
<keyword evidence="8" id="KW-0406">Ion transport</keyword>
<dbReference type="FunFam" id="1.20.1510.10:FF:000013">
    <property type="entry name" value="Cation efflux family protein"/>
    <property type="match status" value="1"/>
</dbReference>
<keyword evidence="7" id="KW-1133">Transmembrane helix</keyword>
<dbReference type="InterPro" id="IPR058533">
    <property type="entry name" value="Cation_efflux_TM"/>
</dbReference>
<dbReference type="FunCoup" id="A0A448YIC7">
    <property type="interactions" value="92"/>
</dbReference>
<evidence type="ECO:0000313" key="14">
    <source>
        <dbReference type="Proteomes" id="UP000290900"/>
    </source>
</evidence>
<organism evidence="13 14">
    <name type="scientific">Brettanomyces naardenensis</name>
    <name type="common">Yeast</name>
    <dbReference type="NCBI Taxonomy" id="13370"/>
    <lineage>
        <taxon>Eukaryota</taxon>
        <taxon>Fungi</taxon>
        <taxon>Dikarya</taxon>
        <taxon>Ascomycota</taxon>
        <taxon>Saccharomycotina</taxon>
        <taxon>Pichiomycetes</taxon>
        <taxon>Pichiales</taxon>
        <taxon>Pichiaceae</taxon>
        <taxon>Brettanomyces</taxon>
    </lineage>
</organism>
<protein>
    <submittedName>
        <fullName evidence="13">DEKNAAC101534</fullName>
    </submittedName>
</protein>
<evidence type="ECO:0000256" key="11">
    <source>
        <dbReference type="SAM" id="MobiDB-lite"/>
    </source>
</evidence>
<dbReference type="InterPro" id="IPR002524">
    <property type="entry name" value="Cation_efflux"/>
</dbReference>
<dbReference type="Proteomes" id="UP000290900">
    <property type="component" value="Unassembled WGS sequence"/>
</dbReference>
<keyword evidence="3" id="KW-0409">Iron storage</keyword>
<keyword evidence="4" id="KW-0813">Transport</keyword>
<keyword evidence="14" id="KW-1185">Reference proteome</keyword>
<proteinExistence type="inferred from homology"/>
<evidence type="ECO:0000256" key="2">
    <source>
        <dbReference type="ARBA" id="ARBA00008873"/>
    </source>
</evidence>
<sequence length="458" mass="50661">MSSILLQESHSHSHSHSHTAPGAFHTHDDFGFSSEEAEQDIYTIEREDTSKPTLVKKVKDFFNPHLTMQQFMEGPNASHSHSHSHSASSHTHTHATAQETIELYDPKKLTSKGVRITWIGFFVNSGMAVGKLVGGVYFHSQALIADSVHSFSDLISDVLTLSTVRYTSKKPTSAYPLGYGKVETFGSLLVSAILLYAGLQIGFSSLFGIIGPLIPEGATHILEYLPFHSHSHGLDVAEGGAQVADINAAWLALACILAKEWLFRATKKVGLELNSKVLIANAWHHRVDSLTSMVALLTISTGYFFNIFWMDSVGGLMVSLLVMRVGVSGVFQSFKELIDKAMPKDDPRYLDLEDAINVELMKKDSNILIKELAVLPSGTNMNVVLKLGVSEYNKKYESALTLDKMGEVAEALRGDISNDFHNVKSISVQFISNDEEKELPLEDQIEDEKKEREIELKK</sequence>
<dbReference type="EMBL" id="CAACVR010000006">
    <property type="protein sequence ID" value="VEU20670.1"/>
    <property type="molecule type" value="Genomic_DNA"/>
</dbReference>
<dbReference type="GO" id="GO:0006826">
    <property type="term" value="P:iron ion transport"/>
    <property type="evidence" value="ECO:0007669"/>
    <property type="project" value="UniProtKB-KW"/>
</dbReference>
<dbReference type="InParanoid" id="A0A448YIC7"/>
<dbReference type="PANTHER" id="PTHR43840">
    <property type="entry name" value="MITOCHONDRIAL METAL TRANSPORTER 1-RELATED"/>
    <property type="match status" value="1"/>
</dbReference>
<evidence type="ECO:0000259" key="12">
    <source>
        <dbReference type="Pfam" id="PF01545"/>
    </source>
</evidence>
<feature type="region of interest" description="Disordered" evidence="11">
    <location>
        <begin position="73"/>
        <end position="95"/>
    </location>
</feature>